<dbReference type="EMBL" id="PKLF01000006">
    <property type="protein sequence ID" value="MBE8612314.1"/>
    <property type="molecule type" value="Genomic_DNA"/>
</dbReference>
<gene>
    <name evidence="1" type="ORF">CYG68_07750</name>
</gene>
<dbReference type="AlphaFoldDB" id="A0A2C5TR71"/>
<dbReference type="Proteomes" id="UP000650477">
    <property type="component" value="Unassembled WGS sequence"/>
</dbReference>
<proteinExistence type="predicted"/>
<reference evidence="1" key="1">
    <citation type="submission" date="2017-12" db="EMBL/GenBank/DDBJ databases">
        <title>Genome sequencing and analysis.</title>
        <authorList>
            <person name="Huang Y.-T."/>
        </authorList>
    </citation>
    <scope>NUCLEOTIDE SEQUENCE</scope>
    <source>
        <strain evidence="1">VGH116</strain>
    </source>
</reference>
<sequence length="60" mass="6846">MALLRAEKQSEIMKYGKLRVLYGLRRKSKTDVLRPAGALMLNADILVYHAVYTPLLRGDK</sequence>
<evidence type="ECO:0000313" key="2">
    <source>
        <dbReference type="Proteomes" id="UP000650477"/>
    </source>
</evidence>
<evidence type="ECO:0000313" key="1">
    <source>
        <dbReference type="EMBL" id="MBE8612314.1"/>
    </source>
</evidence>
<protein>
    <submittedName>
        <fullName evidence="1">Uncharacterized protein</fullName>
    </submittedName>
</protein>
<organism evidence="1 2">
    <name type="scientific">Morganella morganii</name>
    <name type="common">Proteus morganii</name>
    <dbReference type="NCBI Taxonomy" id="582"/>
    <lineage>
        <taxon>Bacteria</taxon>
        <taxon>Pseudomonadati</taxon>
        <taxon>Pseudomonadota</taxon>
        <taxon>Gammaproteobacteria</taxon>
        <taxon>Enterobacterales</taxon>
        <taxon>Morganellaceae</taxon>
        <taxon>Morganella</taxon>
    </lineage>
</organism>
<comment type="caution">
    <text evidence="1">The sequence shown here is derived from an EMBL/GenBank/DDBJ whole genome shotgun (WGS) entry which is preliminary data.</text>
</comment>
<accession>A0A2C5TR71</accession>
<name>A0A2C5TR71_MORMO</name>